<keyword evidence="17" id="KW-1185">Reference proteome</keyword>
<dbReference type="InterPro" id="IPR036188">
    <property type="entry name" value="FAD/NAD-bd_sf"/>
</dbReference>
<dbReference type="OrthoDB" id="9805351at2"/>
<dbReference type="Gene3D" id="3.90.700.10">
    <property type="entry name" value="Succinate dehydrogenase/fumarate reductase flavoprotein, catalytic domain"/>
    <property type="match status" value="1"/>
</dbReference>
<proteinExistence type="inferred from homology"/>
<keyword evidence="8 13" id="KW-0274">FAD</keyword>
<evidence type="ECO:0000256" key="13">
    <source>
        <dbReference type="RuleBase" id="RU362049"/>
    </source>
</evidence>
<dbReference type="Pfam" id="PF00890">
    <property type="entry name" value="FAD_binding_2"/>
    <property type="match status" value="1"/>
</dbReference>
<evidence type="ECO:0000256" key="1">
    <source>
        <dbReference type="ARBA" id="ARBA00001974"/>
    </source>
</evidence>
<evidence type="ECO:0000313" key="17">
    <source>
        <dbReference type="Proteomes" id="UP000271469"/>
    </source>
</evidence>
<comment type="similarity">
    <text evidence="3 13">Belongs to the FAD-dependent oxidoreductase 2 family. NadB subfamily.</text>
</comment>
<comment type="function">
    <text evidence="10">Catalyzes the oxidation of L-aspartate to iminoaspartate, the first step in the de novo biosynthesis of NAD(+).</text>
</comment>
<dbReference type="PRINTS" id="PR00368">
    <property type="entry name" value="FADPNR"/>
</dbReference>
<gene>
    <name evidence="16" type="primary">nadB</name>
    <name evidence="16" type="ORF">D7316_03039</name>
</gene>
<dbReference type="GO" id="GO:0005737">
    <property type="term" value="C:cytoplasm"/>
    <property type="evidence" value="ECO:0007669"/>
    <property type="project" value="UniProtKB-SubCell"/>
</dbReference>
<comment type="pathway">
    <text evidence="2 13">Cofactor biosynthesis; NAD(+) biosynthesis; iminoaspartate from L-aspartate (oxidase route): step 1/1.</text>
</comment>
<comment type="catalytic activity">
    <reaction evidence="11">
        <text>L-aspartate + O2 = iminosuccinate + H2O2</text>
        <dbReference type="Rhea" id="RHEA:25876"/>
        <dbReference type="ChEBI" id="CHEBI:15379"/>
        <dbReference type="ChEBI" id="CHEBI:16240"/>
        <dbReference type="ChEBI" id="CHEBI:29991"/>
        <dbReference type="ChEBI" id="CHEBI:77875"/>
        <dbReference type="EC" id="1.4.3.16"/>
    </reaction>
    <physiologicalReaction direction="left-to-right" evidence="11">
        <dbReference type="Rhea" id="RHEA:25877"/>
    </physiologicalReaction>
</comment>
<evidence type="ECO:0000256" key="9">
    <source>
        <dbReference type="ARBA" id="ARBA00023002"/>
    </source>
</evidence>
<organism evidence="16 17">
    <name type="scientific">Gordonia insulae</name>
    <dbReference type="NCBI Taxonomy" id="2420509"/>
    <lineage>
        <taxon>Bacteria</taxon>
        <taxon>Bacillati</taxon>
        <taxon>Actinomycetota</taxon>
        <taxon>Actinomycetes</taxon>
        <taxon>Mycobacteriales</taxon>
        <taxon>Gordoniaceae</taxon>
        <taxon>Gordonia</taxon>
    </lineage>
</organism>
<dbReference type="EC" id="1.4.3.16" evidence="4 12"/>
<dbReference type="Gene3D" id="3.50.50.60">
    <property type="entry name" value="FAD/NAD(P)-binding domain"/>
    <property type="match status" value="1"/>
</dbReference>
<dbReference type="FunFam" id="3.90.700.10:FF:000002">
    <property type="entry name" value="L-aspartate oxidase"/>
    <property type="match status" value="1"/>
</dbReference>
<evidence type="ECO:0000256" key="5">
    <source>
        <dbReference type="ARBA" id="ARBA00021901"/>
    </source>
</evidence>
<evidence type="ECO:0000256" key="11">
    <source>
        <dbReference type="ARBA" id="ARBA00048305"/>
    </source>
</evidence>
<sequence>MAQTTWQRRARRAADRDEIRADLVVVGAGVAGLTAAVSAAEAGLRVAVLNKGPAWRADRAEQSTSTFYAQGGIAVVEPDNVEDSVDLHLADTLAAGAGLTDPQTTRPILADGWSAVSGLIGWGAEFDRRTDGGLARTREGGHSVRRIIHAGGDATGAQVQQALGRRVRLAAEAGSVICLDDANATEILRAHGQTAGVGYRTRGRDRVVYTPTVLLATGGAGHLYAATTNPLGATADGVALALRAGAVVADMEFIQFHPTMLYVPGARGRRTLISEAVRGEGGRLVAADGTSVTAGVHPMGDLAPRDVVANAVEARLTDTGESCVYLDVTSIPDFAARFPTVTAGVAAAGLDVARGLIPVVPGAHYLCGGVLTDVDGQTVVPGLLAAGEVARTGLHGGNRLASNSLLEGLVMGRRAAAVAVGRRDKRVVDAAPTAAREIPAMNREELQDNMSRAVALRRDAAGLGAVAAALHGAPKRVVRADADVEDAALTLTAQVVVAAAQARTESRGCHARTDHPHTDPTARTRCFGYMDGEIAECDGSDAITRVDALVR</sequence>
<name>A0A3G8JNC5_9ACTN</name>
<dbReference type="AlphaFoldDB" id="A0A3G8JNC5"/>
<feature type="domain" description="Fumarate reductase/succinate dehydrogenase flavoprotein-like C-terminal" evidence="15">
    <location>
        <begin position="487"/>
        <end position="519"/>
    </location>
</feature>
<dbReference type="GO" id="GO:0034628">
    <property type="term" value="P:'de novo' NAD+ biosynthetic process from L-aspartate"/>
    <property type="evidence" value="ECO:0007669"/>
    <property type="project" value="TreeGrafter"/>
</dbReference>
<dbReference type="NCBIfam" id="TIGR00551">
    <property type="entry name" value="nadB"/>
    <property type="match status" value="1"/>
</dbReference>
<dbReference type="RefSeq" id="WP_124708943.1">
    <property type="nucleotide sequence ID" value="NZ_CP033972.1"/>
</dbReference>
<evidence type="ECO:0000259" key="14">
    <source>
        <dbReference type="Pfam" id="PF00890"/>
    </source>
</evidence>
<comment type="cofactor">
    <cofactor evidence="1 13">
        <name>FAD</name>
        <dbReference type="ChEBI" id="CHEBI:57692"/>
    </cofactor>
</comment>
<dbReference type="EMBL" id="CP033972">
    <property type="protein sequence ID" value="AZG46438.1"/>
    <property type="molecule type" value="Genomic_DNA"/>
</dbReference>
<evidence type="ECO:0000256" key="10">
    <source>
        <dbReference type="ARBA" id="ARBA00029426"/>
    </source>
</evidence>
<protein>
    <recommendedName>
        <fullName evidence="5 12">L-aspartate oxidase</fullName>
        <ecNumber evidence="4 12">1.4.3.16</ecNumber>
    </recommendedName>
</protein>
<dbReference type="GO" id="GO:0033765">
    <property type="term" value="F:steroid dehydrogenase activity, acting on the CH-CH group of donors"/>
    <property type="evidence" value="ECO:0007669"/>
    <property type="project" value="UniProtKB-ARBA"/>
</dbReference>
<evidence type="ECO:0000259" key="15">
    <source>
        <dbReference type="Pfam" id="PF02910"/>
    </source>
</evidence>
<evidence type="ECO:0000256" key="4">
    <source>
        <dbReference type="ARBA" id="ARBA00012173"/>
    </source>
</evidence>
<evidence type="ECO:0000256" key="6">
    <source>
        <dbReference type="ARBA" id="ARBA00022630"/>
    </source>
</evidence>
<evidence type="ECO:0000256" key="2">
    <source>
        <dbReference type="ARBA" id="ARBA00004950"/>
    </source>
</evidence>
<dbReference type="GO" id="GO:0008734">
    <property type="term" value="F:L-aspartate oxidase activity"/>
    <property type="evidence" value="ECO:0007669"/>
    <property type="project" value="UniProtKB-UniRule"/>
</dbReference>
<dbReference type="PANTHER" id="PTHR42716:SF2">
    <property type="entry name" value="L-ASPARTATE OXIDASE, CHLOROPLASTIC"/>
    <property type="match status" value="1"/>
</dbReference>
<dbReference type="Pfam" id="PF02910">
    <property type="entry name" value="Succ_DH_flav_C"/>
    <property type="match status" value="1"/>
</dbReference>
<dbReference type="KEGG" id="gom:D7316_03039"/>
<keyword evidence="7 13" id="KW-0662">Pyridine nucleotide biosynthesis</keyword>
<evidence type="ECO:0000256" key="12">
    <source>
        <dbReference type="NCBIfam" id="TIGR00551"/>
    </source>
</evidence>
<keyword evidence="9 13" id="KW-0560">Oxidoreductase</keyword>
<evidence type="ECO:0000256" key="7">
    <source>
        <dbReference type="ARBA" id="ARBA00022642"/>
    </source>
</evidence>
<comment type="subcellular location">
    <subcellularLocation>
        <location evidence="13">Cytoplasm</location>
    </subcellularLocation>
</comment>
<dbReference type="InterPro" id="IPR005288">
    <property type="entry name" value="NadB"/>
</dbReference>
<dbReference type="UniPathway" id="UPA00253">
    <property type="reaction ID" value="UER00326"/>
</dbReference>
<dbReference type="InterPro" id="IPR003953">
    <property type="entry name" value="FAD-dep_OxRdtase_2_FAD-bd"/>
</dbReference>
<accession>A0A3G8JNC5</accession>
<reference evidence="16 17" key="1">
    <citation type="submission" date="2018-11" db="EMBL/GenBank/DDBJ databases">
        <title>Gordonia insulae sp. nov., isolated from an island soil.</title>
        <authorList>
            <person name="Kim Y.S."/>
            <person name="Kim S.B."/>
        </authorList>
    </citation>
    <scope>NUCLEOTIDE SEQUENCE [LARGE SCALE GENOMIC DNA]</scope>
    <source>
        <strain evidence="16 17">MMS17-SY073</strain>
    </source>
</reference>
<evidence type="ECO:0000256" key="8">
    <source>
        <dbReference type="ARBA" id="ARBA00022827"/>
    </source>
</evidence>
<evidence type="ECO:0000313" key="16">
    <source>
        <dbReference type="EMBL" id="AZG46438.1"/>
    </source>
</evidence>
<keyword evidence="6 13" id="KW-0285">Flavoprotein</keyword>
<dbReference type="InterPro" id="IPR037099">
    <property type="entry name" value="Fum_R/Succ_DH_flav-like_C_sf"/>
</dbReference>
<dbReference type="InterPro" id="IPR027477">
    <property type="entry name" value="Succ_DH/fumarate_Rdtase_cat_sf"/>
</dbReference>
<feature type="domain" description="FAD-dependent oxidoreductase 2 FAD-binding" evidence="14">
    <location>
        <begin position="22"/>
        <end position="405"/>
    </location>
</feature>
<dbReference type="SUPFAM" id="SSF56425">
    <property type="entry name" value="Succinate dehydrogenase/fumarate reductase flavoprotein, catalytic domain"/>
    <property type="match status" value="1"/>
</dbReference>
<dbReference type="SUPFAM" id="SSF46977">
    <property type="entry name" value="Succinate dehydrogenase/fumarate reductase flavoprotein C-terminal domain"/>
    <property type="match status" value="1"/>
</dbReference>
<dbReference type="InterPro" id="IPR015939">
    <property type="entry name" value="Fum_Rdtase/Succ_DH_flav-like_C"/>
</dbReference>
<dbReference type="SUPFAM" id="SSF51905">
    <property type="entry name" value="FAD/NAD(P)-binding domain"/>
    <property type="match status" value="1"/>
</dbReference>
<dbReference type="Gene3D" id="1.20.58.100">
    <property type="entry name" value="Fumarate reductase/succinate dehydrogenase flavoprotein-like, C-terminal domain"/>
    <property type="match status" value="1"/>
</dbReference>
<evidence type="ECO:0000256" key="3">
    <source>
        <dbReference type="ARBA" id="ARBA00008562"/>
    </source>
</evidence>
<dbReference type="PANTHER" id="PTHR42716">
    <property type="entry name" value="L-ASPARTATE OXIDASE"/>
    <property type="match status" value="1"/>
</dbReference>
<dbReference type="Proteomes" id="UP000271469">
    <property type="component" value="Chromosome"/>
</dbReference>
<dbReference type="PRINTS" id="PR00411">
    <property type="entry name" value="PNDRDTASEI"/>
</dbReference>